<dbReference type="AlphaFoldDB" id="A0A383W990"/>
<accession>A0A383W990</accession>
<feature type="compositionally biased region" description="Low complexity" evidence="2">
    <location>
        <begin position="438"/>
        <end position="449"/>
    </location>
</feature>
<dbReference type="SUPFAM" id="SSF52047">
    <property type="entry name" value="RNI-like"/>
    <property type="match status" value="1"/>
</dbReference>
<dbReference type="Proteomes" id="UP000256970">
    <property type="component" value="Unassembled WGS sequence"/>
</dbReference>
<name>A0A383W990_TETOB</name>
<dbReference type="PANTHER" id="PTHR12904">
    <property type="match status" value="1"/>
</dbReference>
<evidence type="ECO:0008006" key="6">
    <source>
        <dbReference type="Google" id="ProtNLM"/>
    </source>
</evidence>
<keyword evidence="5" id="KW-1185">Reference proteome</keyword>
<organism evidence="4 5">
    <name type="scientific">Tetradesmus obliquus</name>
    <name type="common">Green alga</name>
    <name type="synonym">Acutodesmus obliquus</name>
    <dbReference type="NCBI Taxonomy" id="3088"/>
    <lineage>
        <taxon>Eukaryota</taxon>
        <taxon>Viridiplantae</taxon>
        <taxon>Chlorophyta</taxon>
        <taxon>core chlorophytes</taxon>
        <taxon>Chlorophyceae</taxon>
        <taxon>CS clade</taxon>
        <taxon>Sphaeropleales</taxon>
        <taxon>Scenedesmaceae</taxon>
        <taxon>Tetradesmus</taxon>
    </lineage>
</organism>
<dbReference type="Pfam" id="PF13516">
    <property type="entry name" value="LRR_6"/>
    <property type="match status" value="2"/>
</dbReference>
<dbReference type="EMBL" id="FNXT01001186">
    <property type="protein sequence ID" value="SZX73256.1"/>
    <property type="molecule type" value="Genomic_DNA"/>
</dbReference>
<evidence type="ECO:0000313" key="4">
    <source>
        <dbReference type="EMBL" id="SZX73256.1"/>
    </source>
</evidence>
<feature type="region of interest" description="Disordered" evidence="2">
    <location>
        <begin position="438"/>
        <end position="462"/>
    </location>
</feature>
<feature type="chain" id="PRO_5016740188" description="F-box domain-containing protein" evidence="3">
    <location>
        <begin position="18"/>
        <end position="599"/>
    </location>
</feature>
<evidence type="ECO:0000313" key="5">
    <source>
        <dbReference type="Proteomes" id="UP000256970"/>
    </source>
</evidence>
<protein>
    <recommendedName>
        <fullName evidence="6">F-box domain-containing protein</fullName>
    </recommendedName>
</protein>
<dbReference type="STRING" id="3088.A0A383W990"/>
<gene>
    <name evidence="4" type="ORF">BQ4739_LOCUS13362</name>
</gene>
<dbReference type="InterPro" id="IPR006553">
    <property type="entry name" value="Leu-rich_rpt_Cys-con_subtyp"/>
</dbReference>
<dbReference type="InterPro" id="IPR051341">
    <property type="entry name" value="Zyg-11_UBL_adapter"/>
</dbReference>
<evidence type="ECO:0000256" key="2">
    <source>
        <dbReference type="SAM" id="MobiDB-lite"/>
    </source>
</evidence>
<dbReference type="GO" id="GO:0005930">
    <property type="term" value="C:axoneme"/>
    <property type="evidence" value="ECO:0007669"/>
    <property type="project" value="UniProtKB-SubCell"/>
</dbReference>
<reference evidence="4 5" key="1">
    <citation type="submission" date="2016-10" db="EMBL/GenBank/DDBJ databases">
        <authorList>
            <person name="Cai Z."/>
        </authorList>
    </citation>
    <scope>NUCLEOTIDE SEQUENCE [LARGE SCALE GENOMIC DNA]</scope>
</reference>
<dbReference type="InterPro" id="IPR032675">
    <property type="entry name" value="LRR_dom_sf"/>
</dbReference>
<dbReference type="SUPFAM" id="SSF52058">
    <property type="entry name" value="L domain-like"/>
    <property type="match status" value="1"/>
</dbReference>
<dbReference type="PANTHER" id="PTHR12904:SF23">
    <property type="entry name" value="PROTEIN ZER-1 HOMOLOG"/>
    <property type="match status" value="1"/>
</dbReference>
<dbReference type="SMART" id="SM00367">
    <property type="entry name" value="LRR_CC"/>
    <property type="match status" value="7"/>
</dbReference>
<feature type="signal peptide" evidence="3">
    <location>
        <begin position="1"/>
        <end position="17"/>
    </location>
</feature>
<keyword evidence="3" id="KW-0732">Signal</keyword>
<comment type="subcellular location">
    <subcellularLocation>
        <location evidence="1">Cytoplasm</location>
        <location evidence="1">Cytoskeleton</location>
        <location evidence="1">Cilium axoneme</location>
    </subcellularLocation>
</comment>
<proteinExistence type="predicted"/>
<dbReference type="Gene3D" id="3.80.10.10">
    <property type="entry name" value="Ribonuclease Inhibitor"/>
    <property type="match status" value="4"/>
</dbReference>
<evidence type="ECO:0000256" key="1">
    <source>
        <dbReference type="ARBA" id="ARBA00004430"/>
    </source>
</evidence>
<evidence type="ECO:0000256" key="3">
    <source>
        <dbReference type="SAM" id="SignalP"/>
    </source>
</evidence>
<sequence>MSSIAVLPAAALQVILGHLCSGPNNSSTDVANARLVCKRWADISCAAVNAVTPKSAAVLVNTVGKFKALTHVDLRYMRSIDEPAAASLSNLRGLHSLSLPGSPCWHKLLLRGAVLQAIAASCSALTRLDISTATDDLAQQLHPLQQLRALSLSGRITDSGLAQLSSLSQLQQLSLSCCDAISDAGLDVLTALPALRALSLQSCLQLGDAALALLGQMTQLTALSLSHSCEDASSAGLLSLSSLKQLRVLNLSAASEGAAPGALARLLAALPQLTALDVSYCEHVNAAVLQAIAGLQDLRVLGLSGASPGSLHSLRCLRALSKLQQLQMRWIGQLKESHVSFLPHLVSLTALDISYCRSLSSSGLQQLQWLPQLQALNMMAVASDDLSCLRALQQLTGLTVSLLPPSCKSWQDIAGLTQLQTLALRRCTITAAGRRAASSSSSSSATTSAKDPQEASSSTGTSHAVAEAGLDARCLAALQVLTALDCSGSSVDAAALATLQLLPSLQHVCLTRCQGVSNAVLGSLIGCSKLAKLDLRLRGSGCSWSCKGLLPLLQQQPGLSAVYVSEVPVGLPQCEEGRVVACSSEQAPLMVARDVGLQV</sequence>
<dbReference type="InterPro" id="IPR001611">
    <property type="entry name" value="Leu-rich_rpt"/>
</dbReference>